<accession>A0ABZ2TGX4</accession>
<keyword evidence="3" id="KW-1185">Reference proteome</keyword>
<name>A0ABZ2TGX4_9RHOB</name>
<proteinExistence type="predicted"/>
<dbReference type="Proteomes" id="UP001281305">
    <property type="component" value="Chromosome"/>
</dbReference>
<gene>
    <name evidence="2" type="ORF">RZS32_003665</name>
</gene>
<evidence type="ECO:0000313" key="2">
    <source>
        <dbReference type="EMBL" id="WYK18994.1"/>
    </source>
</evidence>
<protein>
    <recommendedName>
        <fullName evidence="4">DUF4034 domain-containing protein</fullName>
    </recommendedName>
</protein>
<feature type="signal peptide" evidence="1">
    <location>
        <begin position="1"/>
        <end position="22"/>
    </location>
</feature>
<feature type="chain" id="PRO_5046213481" description="DUF4034 domain-containing protein" evidence="1">
    <location>
        <begin position="23"/>
        <end position="551"/>
    </location>
</feature>
<sequence length="551" mass="64111">MFRYLQCLVIALLFLLPTLTQAGDIYDDLSQDDLWEIIEAKDYAAAEEMFAQSHRLSLRDAEAVDHTRWLFGVFGTNNPKVAHFAEEWLEAYPQSAYAHTGQVWVLHRTAWYIRGEGLARTLYYDAMATFGAMHREAWQLAERAYELAPDLLPASDAIIRLANSTRNQDKALAVLDTVMREAPNYGTLNRAIDLTNPGWGGSWELVEYMCSQYAPLVEIHGSDDNVLWCKLFAAGTYHLPSRRDWFMDEAAKRQFRNLEDLYARNIWTRTATQEEAAFLNEYLSDPNVTNANLAYNFDSDLARKYGYEFVYESHIRRAKEHANAQIERDPYNPRLLEILLKDISGFSITEDDRLRMSVIERTPREDKVEYSRRLLQSSPYDPELWKQFAQYKFNANNARHALLDEPYLTNSIVYENHNSSALQGFATSRWMLLSQLERLEWETEQPRWKEQSPEQLEQNTAILESWIARRETLDLDAQIRCPMMRAYRLYKMLCGRPGQGACQIQPQMKDMLQLVRDDVNKRRVCTGVMAASEYDLYFQPINVDLYAPVPD</sequence>
<keyword evidence="1" id="KW-0732">Signal</keyword>
<dbReference type="RefSeq" id="WP_339106810.1">
    <property type="nucleotide sequence ID" value="NZ_CP146606.1"/>
</dbReference>
<evidence type="ECO:0000313" key="3">
    <source>
        <dbReference type="Proteomes" id="UP001281305"/>
    </source>
</evidence>
<organism evidence="2 3">
    <name type="scientific">Roseovarius rhodophyticola</name>
    <dbReference type="NCBI Taxonomy" id="3080827"/>
    <lineage>
        <taxon>Bacteria</taxon>
        <taxon>Pseudomonadati</taxon>
        <taxon>Pseudomonadota</taxon>
        <taxon>Alphaproteobacteria</taxon>
        <taxon>Rhodobacterales</taxon>
        <taxon>Roseobacteraceae</taxon>
        <taxon>Roseovarius</taxon>
    </lineage>
</organism>
<reference evidence="2 3" key="1">
    <citation type="submission" date="2024-02" db="EMBL/GenBank/DDBJ databases">
        <title>Roseovarius strain W115 nov., isolated from a marine algae.</title>
        <authorList>
            <person name="Lee M.W."/>
            <person name="Lee J.K."/>
            <person name="Kim J.M."/>
            <person name="Choi D.G."/>
            <person name="Baek J.H."/>
            <person name="Bayburt H."/>
            <person name="Jung J.J."/>
            <person name="Han D.M."/>
            <person name="Jeon C.O."/>
        </authorList>
    </citation>
    <scope>NUCLEOTIDE SEQUENCE [LARGE SCALE GENOMIC DNA]</scope>
    <source>
        <strain evidence="2 3">W115</strain>
    </source>
</reference>
<evidence type="ECO:0008006" key="4">
    <source>
        <dbReference type="Google" id="ProtNLM"/>
    </source>
</evidence>
<evidence type="ECO:0000256" key="1">
    <source>
        <dbReference type="SAM" id="SignalP"/>
    </source>
</evidence>
<dbReference type="EMBL" id="CP146606">
    <property type="protein sequence ID" value="WYK18994.1"/>
    <property type="molecule type" value="Genomic_DNA"/>
</dbReference>